<evidence type="ECO:0000256" key="1">
    <source>
        <dbReference type="ARBA" id="ARBA00023157"/>
    </source>
</evidence>
<keyword evidence="4" id="KW-1133">Transmembrane helix</keyword>
<evidence type="ECO:0000313" key="8">
    <source>
        <dbReference type="RefSeq" id="XP_033815619.1"/>
    </source>
</evidence>
<dbReference type="RefSeq" id="XP_033815619.1">
    <property type="nucleotide sequence ID" value="XM_033959728.1"/>
</dbReference>
<feature type="compositionally biased region" description="Polar residues" evidence="3">
    <location>
        <begin position="146"/>
        <end position="170"/>
    </location>
</feature>
<keyword evidence="8" id="KW-0675">Receptor</keyword>
<feature type="region of interest" description="Disordered" evidence="3">
    <location>
        <begin position="120"/>
        <end position="170"/>
    </location>
</feature>
<dbReference type="SMART" id="SM00032">
    <property type="entry name" value="CCP"/>
    <property type="match status" value="1"/>
</dbReference>
<evidence type="ECO:0000256" key="3">
    <source>
        <dbReference type="SAM" id="MobiDB-lite"/>
    </source>
</evidence>
<accession>A0A6P8SBL0</accession>
<feature type="compositionally biased region" description="Low complexity" evidence="3">
    <location>
        <begin position="205"/>
        <end position="223"/>
    </location>
</feature>
<keyword evidence="1 2" id="KW-1015">Disulfide bond</keyword>
<feature type="disulfide bond" evidence="2">
    <location>
        <begin position="48"/>
        <end position="91"/>
    </location>
</feature>
<dbReference type="KEGG" id="gsh:117367282"/>
<evidence type="ECO:0000259" key="6">
    <source>
        <dbReference type="PROSITE" id="PS50923"/>
    </source>
</evidence>
<comment type="caution">
    <text evidence="2">Lacks conserved residue(s) required for the propagation of feature annotation.</text>
</comment>
<gene>
    <name evidence="8" type="primary">IL15RA</name>
</gene>
<dbReference type="CTD" id="3601"/>
<protein>
    <submittedName>
        <fullName evidence="8">Interleukin-15 receptor subunit alpha isoform X1</fullName>
    </submittedName>
</protein>
<dbReference type="GO" id="GO:0042010">
    <property type="term" value="F:interleukin-15 receptor activity"/>
    <property type="evidence" value="ECO:0007669"/>
    <property type="project" value="InterPro"/>
</dbReference>
<dbReference type="InParanoid" id="A0A6P8SBL0"/>
<keyword evidence="4" id="KW-0812">Transmembrane</keyword>
<dbReference type="GeneID" id="117367282"/>
<feature type="compositionally biased region" description="Polar residues" evidence="3">
    <location>
        <begin position="120"/>
        <end position="139"/>
    </location>
</feature>
<reference evidence="8" key="1">
    <citation type="submission" date="2025-08" db="UniProtKB">
        <authorList>
            <consortium name="RefSeq"/>
        </authorList>
    </citation>
    <scope>IDENTIFICATION</scope>
</reference>
<keyword evidence="2" id="KW-0768">Sushi</keyword>
<dbReference type="InterPro" id="IPR035976">
    <property type="entry name" value="Sushi/SCR/CCP_sf"/>
</dbReference>
<dbReference type="CDD" id="cd00033">
    <property type="entry name" value="CCP"/>
    <property type="match status" value="1"/>
</dbReference>
<dbReference type="Gene3D" id="2.20.28.230">
    <property type="match status" value="1"/>
</dbReference>
<dbReference type="InterPro" id="IPR000436">
    <property type="entry name" value="Sushi_SCR_CCP_dom"/>
</dbReference>
<evidence type="ECO:0000313" key="7">
    <source>
        <dbReference type="Proteomes" id="UP000515159"/>
    </source>
</evidence>
<dbReference type="PANTHER" id="PTHR15060:SF0">
    <property type="entry name" value="INTERLEUKIN-15 RECEPTOR SUBUNIT ALPHA"/>
    <property type="match status" value="1"/>
</dbReference>
<organism evidence="7 8">
    <name type="scientific">Geotrypetes seraphini</name>
    <name type="common">Gaboon caecilian</name>
    <name type="synonym">Caecilia seraphini</name>
    <dbReference type="NCBI Taxonomy" id="260995"/>
    <lineage>
        <taxon>Eukaryota</taxon>
        <taxon>Metazoa</taxon>
        <taxon>Chordata</taxon>
        <taxon>Craniata</taxon>
        <taxon>Vertebrata</taxon>
        <taxon>Euteleostomi</taxon>
        <taxon>Amphibia</taxon>
        <taxon>Gymnophiona</taxon>
        <taxon>Geotrypetes</taxon>
    </lineage>
</organism>
<dbReference type="Proteomes" id="UP000515159">
    <property type="component" value="Chromosome 9"/>
</dbReference>
<dbReference type="Pfam" id="PF00084">
    <property type="entry name" value="Sushi"/>
    <property type="match status" value="1"/>
</dbReference>
<sequence>MALDRDRARAAAARGPGPPMAPGALLCALLLLLPHPGGQAQPPQTETCGHPEMVSNTNAFKDEAFSVGQRLRYKCQTGYKRKAGTSSLIICQKNGTSGEIYWTMPNITCIRDTSLASPTTVTSAEGMSSTKPTSLTTAKTFPPSATAVSTPPGTSSASQPSTAHSAQAKTISVSALPREATPLFTTANATSWPLPDPSSPPTEQSTPWPFTDDSSSSSETKFSSSALQGGLSALIVVPIVLLGVFIISWKRSRRDDVVQPERPMNHNRSEEPEVTSPLAVGFLSPNVPIQNITEEETVL</sequence>
<keyword evidence="7" id="KW-1185">Reference proteome</keyword>
<dbReference type="OrthoDB" id="9944172at2759"/>
<feature type="domain" description="Sushi" evidence="6">
    <location>
        <begin position="46"/>
        <end position="111"/>
    </location>
</feature>
<feature type="signal peptide" evidence="5">
    <location>
        <begin position="1"/>
        <end position="40"/>
    </location>
</feature>
<feature type="region of interest" description="Disordered" evidence="3">
    <location>
        <begin position="187"/>
        <end position="223"/>
    </location>
</feature>
<name>A0A6P8SBL0_GEOSA</name>
<dbReference type="SUPFAM" id="SSF57535">
    <property type="entry name" value="Complement control module/SCR domain"/>
    <property type="match status" value="1"/>
</dbReference>
<dbReference type="PANTHER" id="PTHR15060">
    <property type="entry name" value="INTERLEUKIN-15 RECEPTOR SUBUNIT ALPHA"/>
    <property type="match status" value="1"/>
</dbReference>
<keyword evidence="5" id="KW-0732">Signal</keyword>
<feature type="chain" id="PRO_5028418044" evidence="5">
    <location>
        <begin position="41"/>
        <end position="299"/>
    </location>
</feature>
<dbReference type="AlphaFoldDB" id="A0A6P8SBL0"/>
<dbReference type="FunCoup" id="A0A6P8SBL0">
    <property type="interactions" value="386"/>
</dbReference>
<proteinExistence type="predicted"/>
<dbReference type="PROSITE" id="PS50923">
    <property type="entry name" value="SUSHI"/>
    <property type="match status" value="1"/>
</dbReference>
<evidence type="ECO:0000256" key="5">
    <source>
        <dbReference type="SAM" id="SignalP"/>
    </source>
</evidence>
<dbReference type="InterPro" id="IPR042372">
    <property type="entry name" value="IL15RA"/>
</dbReference>
<keyword evidence="4" id="KW-0472">Membrane</keyword>
<evidence type="ECO:0000256" key="4">
    <source>
        <dbReference type="SAM" id="Phobius"/>
    </source>
</evidence>
<evidence type="ECO:0000256" key="2">
    <source>
        <dbReference type="PROSITE-ProRule" id="PRU00302"/>
    </source>
</evidence>
<feature type="transmembrane region" description="Helical" evidence="4">
    <location>
        <begin position="226"/>
        <end position="247"/>
    </location>
</feature>